<dbReference type="Gene3D" id="3.40.50.300">
    <property type="entry name" value="P-loop containing nucleotide triphosphate hydrolases"/>
    <property type="match status" value="1"/>
</dbReference>
<name>A0A542ZP54_RARFA</name>
<dbReference type="GO" id="GO:0016301">
    <property type="term" value="F:kinase activity"/>
    <property type="evidence" value="ECO:0007669"/>
    <property type="project" value="UniProtKB-KW"/>
</dbReference>
<sequence length="213" mass="23505">MTPADRRERIEFCALVHALRSLPCPAIVAIDGWSGSGKTWLASHVVAQLGGTGLGWTVIHMDDFVPGWDGLSAGVAVVHQDIALPLARGETARARVWDWHDSRPGVELEFRPQEGLILEGSGSIAATGELATLGIWIDLDEAHRRRRLRRRSDYEAYAPYIDHWAGQERAIERECDSMRRADLVVAEVGRDSLVLERASERGRAALAPPANTR</sequence>
<gene>
    <name evidence="1" type="ORF">FB461_1792</name>
</gene>
<comment type="caution">
    <text evidence="1">The sequence shown here is derived from an EMBL/GenBank/DDBJ whole genome shotgun (WGS) entry which is preliminary data.</text>
</comment>
<dbReference type="SUPFAM" id="SSF52540">
    <property type="entry name" value="P-loop containing nucleoside triphosphate hydrolases"/>
    <property type="match status" value="1"/>
</dbReference>
<dbReference type="RefSeq" id="WP_142121221.1">
    <property type="nucleotide sequence ID" value="NZ_BAAASV010000002.1"/>
</dbReference>
<protein>
    <submittedName>
        <fullName evidence="1">Uridine kinase</fullName>
    </submittedName>
</protein>
<dbReference type="Proteomes" id="UP000315389">
    <property type="component" value="Unassembled WGS sequence"/>
</dbReference>
<keyword evidence="1" id="KW-0418">Kinase</keyword>
<accession>A0A542ZP54</accession>
<dbReference type="OrthoDB" id="3237545at2"/>
<dbReference type="AlphaFoldDB" id="A0A542ZP54"/>
<evidence type="ECO:0000313" key="1">
    <source>
        <dbReference type="EMBL" id="TQL62154.1"/>
    </source>
</evidence>
<evidence type="ECO:0000313" key="2">
    <source>
        <dbReference type="Proteomes" id="UP000315389"/>
    </source>
</evidence>
<reference evidence="1 2" key="1">
    <citation type="submission" date="2019-06" db="EMBL/GenBank/DDBJ databases">
        <title>Sequencing the genomes of 1000 actinobacteria strains.</title>
        <authorList>
            <person name="Klenk H.-P."/>
        </authorList>
    </citation>
    <scope>NUCLEOTIDE SEQUENCE [LARGE SCALE GENOMIC DNA]</scope>
    <source>
        <strain evidence="1 2">DSM 4813</strain>
    </source>
</reference>
<dbReference type="InterPro" id="IPR027417">
    <property type="entry name" value="P-loop_NTPase"/>
</dbReference>
<proteinExistence type="predicted"/>
<keyword evidence="1" id="KW-0808">Transferase</keyword>
<dbReference type="EMBL" id="VFOS01000002">
    <property type="protein sequence ID" value="TQL62154.1"/>
    <property type="molecule type" value="Genomic_DNA"/>
</dbReference>
<keyword evidence="2" id="KW-1185">Reference proteome</keyword>
<organism evidence="1 2">
    <name type="scientific">Rarobacter faecitabidus</name>
    <dbReference type="NCBI Taxonomy" id="13243"/>
    <lineage>
        <taxon>Bacteria</taxon>
        <taxon>Bacillati</taxon>
        <taxon>Actinomycetota</taxon>
        <taxon>Actinomycetes</taxon>
        <taxon>Micrococcales</taxon>
        <taxon>Rarobacteraceae</taxon>
        <taxon>Rarobacter</taxon>
    </lineage>
</organism>